<dbReference type="GO" id="GO:0003857">
    <property type="term" value="F:(3S)-3-hydroxyacyl-CoA dehydrogenase (NAD+) activity"/>
    <property type="evidence" value="ECO:0007669"/>
    <property type="project" value="TreeGrafter"/>
</dbReference>
<dbReference type="GO" id="GO:0005777">
    <property type="term" value="C:peroxisome"/>
    <property type="evidence" value="ECO:0007669"/>
    <property type="project" value="TreeGrafter"/>
</dbReference>
<feature type="compositionally biased region" description="Low complexity" evidence="4">
    <location>
        <begin position="13"/>
        <end position="30"/>
    </location>
</feature>
<dbReference type="Gene3D" id="1.10.1040.50">
    <property type="match status" value="1"/>
</dbReference>
<dbReference type="GO" id="GO:0016829">
    <property type="term" value="F:lyase activity"/>
    <property type="evidence" value="ECO:0007669"/>
    <property type="project" value="UniProtKB-KW"/>
</dbReference>
<evidence type="ECO:0000313" key="6">
    <source>
        <dbReference type="Proteomes" id="UP001161247"/>
    </source>
</evidence>
<evidence type="ECO:0000256" key="1">
    <source>
        <dbReference type="ARBA" id="ARBA00023235"/>
    </source>
</evidence>
<feature type="region of interest" description="Disordered" evidence="4">
    <location>
        <begin position="1"/>
        <end position="42"/>
    </location>
</feature>
<protein>
    <submittedName>
        <fullName evidence="5">OLC1v1029014C1</fullName>
    </submittedName>
</protein>
<keyword evidence="3" id="KW-0511">Multifunctional enzyme</keyword>
<sequence>MLVQSPPSPTPPQSSRAGRSQRGGRRNQASGRGGGRHGYTPPAPGETCQLCGILNHTAATCRRRFDTNFVPRPPAVRSAAYAQAGSPAPPSAAAKLMEEDSTTNICDRPRTCGNDILPVVNEACRVAEEGITVCSSDIDIASVHGMKFPSYYGGILFCADSYGAEYICSKLRTWWSDQVHLFFKPSTCLELKAAKGLSLANASL</sequence>
<dbReference type="InterPro" id="IPR008927">
    <property type="entry name" value="6-PGluconate_DH-like_C_sf"/>
</dbReference>
<evidence type="ECO:0000313" key="5">
    <source>
        <dbReference type="EMBL" id="CAI9093505.1"/>
    </source>
</evidence>
<dbReference type="PANTHER" id="PTHR23309">
    <property type="entry name" value="3-HYDROXYACYL-COA DEHYROGENASE"/>
    <property type="match status" value="1"/>
</dbReference>
<dbReference type="GO" id="GO:0016853">
    <property type="term" value="F:isomerase activity"/>
    <property type="evidence" value="ECO:0007669"/>
    <property type="project" value="UniProtKB-KW"/>
</dbReference>
<dbReference type="PANTHER" id="PTHR23309:SF34">
    <property type="entry name" value="PEROXISOMAL FATTY ACID BETA-OXIDATION MULTIFUNCTIONAL PROTEIN AIM1-LIKE"/>
    <property type="match status" value="1"/>
</dbReference>
<dbReference type="SUPFAM" id="SSF48179">
    <property type="entry name" value="6-phosphogluconate dehydrogenase C-terminal domain-like"/>
    <property type="match status" value="1"/>
</dbReference>
<accession>A0AAV1CD77</accession>
<dbReference type="AlphaFoldDB" id="A0AAV1CD77"/>
<keyword evidence="2" id="KW-0456">Lyase</keyword>
<dbReference type="Proteomes" id="UP001161247">
    <property type="component" value="Chromosome 2"/>
</dbReference>
<keyword evidence="6" id="KW-1185">Reference proteome</keyword>
<gene>
    <name evidence="5" type="ORF">OLC1_LOCUS4897</name>
</gene>
<evidence type="ECO:0000256" key="3">
    <source>
        <dbReference type="ARBA" id="ARBA00023268"/>
    </source>
</evidence>
<feature type="compositionally biased region" description="Pro residues" evidence="4">
    <location>
        <begin position="1"/>
        <end position="12"/>
    </location>
</feature>
<organism evidence="5 6">
    <name type="scientific">Oldenlandia corymbosa var. corymbosa</name>
    <dbReference type="NCBI Taxonomy" id="529605"/>
    <lineage>
        <taxon>Eukaryota</taxon>
        <taxon>Viridiplantae</taxon>
        <taxon>Streptophyta</taxon>
        <taxon>Embryophyta</taxon>
        <taxon>Tracheophyta</taxon>
        <taxon>Spermatophyta</taxon>
        <taxon>Magnoliopsida</taxon>
        <taxon>eudicotyledons</taxon>
        <taxon>Gunneridae</taxon>
        <taxon>Pentapetalae</taxon>
        <taxon>asterids</taxon>
        <taxon>lamiids</taxon>
        <taxon>Gentianales</taxon>
        <taxon>Rubiaceae</taxon>
        <taxon>Rubioideae</taxon>
        <taxon>Spermacoceae</taxon>
        <taxon>Hedyotis-Oldenlandia complex</taxon>
        <taxon>Oldenlandia</taxon>
    </lineage>
</organism>
<name>A0AAV1CD77_OLDCO</name>
<evidence type="ECO:0000256" key="4">
    <source>
        <dbReference type="SAM" id="MobiDB-lite"/>
    </source>
</evidence>
<evidence type="ECO:0000256" key="2">
    <source>
        <dbReference type="ARBA" id="ARBA00023239"/>
    </source>
</evidence>
<reference evidence="5" key="1">
    <citation type="submission" date="2023-03" db="EMBL/GenBank/DDBJ databases">
        <authorList>
            <person name="Julca I."/>
        </authorList>
    </citation>
    <scope>NUCLEOTIDE SEQUENCE</scope>
</reference>
<dbReference type="EMBL" id="OX459119">
    <property type="protein sequence ID" value="CAI9093505.1"/>
    <property type="molecule type" value="Genomic_DNA"/>
</dbReference>
<dbReference type="GO" id="GO:0006635">
    <property type="term" value="P:fatty acid beta-oxidation"/>
    <property type="evidence" value="ECO:0007669"/>
    <property type="project" value="TreeGrafter"/>
</dbReference>
<proteinExistence type="predicted"/>
<keyword evidence="1" id="KW-0413">Isomerase</keyword>